<sequence length="259" mass="28836">MEQTDHQTRPEGEQPLQINLGKHTFAIADSMADIGALSQKLSDVRKDVQYIEKTGENDYHGYSYVTERDLTEKIRKPLSEVGVMLFTSVEEKGSQGDMTKVVTEHSFVDGDTGATITVKSRGHGYDEQDKGIYKAVTGAVKYLLYKNFLIPAGDDPEEPPTIGKSQRKKILAGAKKFAIPRDQFDDLLEEHYGITDAGQLHPDQINSVRRMIQSEGTHPSKQNGQQNGQKQSPNGQKQNGQENPEGQEQQTEEDSEEDA</sequence>
<evidence type="ECO:0000256" key="1">
    <source>
        <dbReference type="SAM" id="MobiDB-lite"/>
    </source>
</evidence>
<dbReference type="AlphaFoldDB" id="A0A9X2Q7F2"/>
<feature type="compositionally biased region" description="Low complexity" evidence="1">
    <location>
        <begin position="219"/>
        <end position="249"/>
    </location>
</feature>
<organism evidence="2 3">
    <name type="scientific">Salinibacter ruber</name>
    <dbReference type="NCBI Taxonomy" id="146919"/>
    <lineage>
        <taxon>Bacteria</taxon>
        <taxon>Pseudomonadati</taxon>
        <taxon>Rhodothermota</taxon>
        <taxon>Rhodothermia</taxon>
        <taxon>Rhodothermales</taxon>
        <taxon>Salinibacteraceae</taxon>
        <taxon>Salinibacter</taxon>
    </lineage>
</organism>
<feature type="region of interest" description="Disordered" evidence="1">
    <location>
        <begin position="198"/>
        <end position="259"/>
    </location>
</feature>
<dbReference type="Pfam" id="PF04404">
    <property type="entry name" value="ERF"/>
    <property type="match status" value="1"/>
</dbReference>
<dbReference type="RefSeq" id="WP_259124449.1">
    <property type="nucleotide sequence ID" value="NZ_JANUAE010000015.1"/>
</dbReference>
<proteinExistence type="predicted"/>
<name>A0A9X2Q7F2_9BACT</name>
<gene>
    <name evidence="2" type="ORF">GGP61_003233</name>
</gene>
<comment type="caution">
    <text evidence="2">The sequence shown here is derived from an EMBL/GenBank/DDBJ whole genome shotgun (WGS) entry which is preliminary data.</text>
</comment>
<feature type="compositionally biased region" description="Acidic residues" evidence="1">
    <location>
        <begin position="250"/>
        <end position="259"/>
    </location>
</feature>
<dbReference type="InterPro" id="IPR007499">
    <property type="entry name" value="ERF_bacteria_virus"/>
</dbReference>
<dbReference type="EMBL" id="JANUAE010000015">
    <property type="protein sequence ID" value="MCS3711600.1"/>
    <property type="molecule type" value="Genomic_DNA"/>
</dbReference>
<evidence type="ECO:0000313" key="3">
    <source>
        <dbReference type="Proteomes" id="UP001155057"/>
    </source>
</evidence>
<reference evidence="2" key="1">
    <citation type="submission" date="2022-08" db="EMBL/GenBank/DDBJ databases">
        <title>Genomic Encyclopedia of Type Strains, Phase V (KMG-V): Genome sequencing to study the core and pangenomes of soil and plant-associated prokaryotes.</title>
        <authorList>
            <person name="Whitman W."/>
        </authorList>
    </citation>
    <scope>NUCLEOTIDE SEQUENCE</scope>
    <source>
        <strain evidence="2">SP3049</strain>
    </source>
</reference>
<accession>A0A9X2Q7F2</accession>
<protein>
    <submittedName>
        <fullName evidence="2">Uncharacterized protein</fullName>
    </submittedName>
</protein>
<evidence type="ECO:0000313" key="2">
    <source>
        <dbReference type="EMBL" id="MCS3711600.1"/>
    </source>
</evidence>
<dbReference type="Proteomes" id="UP001155057">
    <property type="component" value="Unassembled WGS sequence"/>
</dbReference>